<accession>A0ABN2NE56</accession>
<proteinExistence type="predicted"/>
<evidence type="ECO:0000313" key="1">
    <source>
        <dbReference type="EMBL" id="GAA1865291.1"/>
    </source>
</evidence>
<gene>
    <name evidence="1" type="ORF">GCM10009751_24280</name>
</gene>
<protein>
    <submittedName>
        <fullName evidence="1">Uncharacterized protein</fullName>
    </submittedName>
</protein>
<comment type="caution">
    <text evidence="1">The sequence shown here is derived from an EMBL/GenBank/DDBJ whole genome shotgun (WGS) entry which is preliminary data.</text>
</comment>
<organism evidence="1 2">
    <name type="scientific">Myceligenerans crystallogenes</name>
    <dbReference type="NCBI Taxonomy" id="316335"/>
    <lineage>
        <taxon>Bacteria</taxon>
        <taxon>Bacillati</taxon>
        <taxon>Actinomycetota</taxon>
        <taxon>Actinomycetes</taxon>
        <taxon>Micrococcales</taxon>
        <taxon>Promicromonosporaceae</taxon>
        <taxon>Myceligenerans</taxon>
    </lineage>
</organism>
<evidence type="ECO:0000313" key="2">
    <source>
        <dbReference type="Proteomes" id="UP001501094"/>
    </source>
</evidence>
<name>A0ABN2NE56_9MICO</name>
<reference evidence="1 2" key="1">
    <citation type="journal article" date="2019" name="Int. J. Syst. Evol. Microbiol.">
        <title>The Global Catalogue of Microorganisms (GCM) 10K type strain sequencing project: providing services to taxonomists for standard genome sequencing and annotation.</title>
        <authorList>
            <consortium name="The Broad Institute Genomics Platform"/>
            <consortium name="The Broad Institute Genome Sequencing Center for Infectious Disease"/>
            <person name="Wu L."/>
            <person name="Ma J."/>
        </authorList>
    </citation>
    <scope>NUCLEOTIDE SEQUENCE [LARGE SCALE GENOMIC DNA]</scope>
    <source>
        <strain evidence="1 2">JCM 14326</strain>
    </source>
</reference>
<keyword evidence="2" id="KW-1185">Reference proteome</keyword>
<dbReference type="RefSeq" id="WP_344103101.1">
    <property type="nucleotide sequence ID" value="NZ_BAAANL010000004.1"/>
</dbReference>
<dbReference type="EMBL" id="BAAANL010000004">
    <property type="protein sequence ID" value="GAA1865291.1"/>
    <property type="molecule type" value="Genomic_DNA"/>
</dbReference>
<sequence length="242" mass="27389">MEPLVLFLGVAAALGLAYLVTRPLRERRRVKDITEWADMNGWERAEAATDAQLPYRWPGGPFLEQRKEPATDVMYGNVSGHRMISFTHTWRTGKEGSRFSRKRYAHVIALDEDAAEPRLELTPEGWRDKIQKVFGGQDVQLGNPAFDDAWRVRASDDVFARRVLDPRFMSMLMLPDYQKTNIRVDGPAVMLWTDGKTNVENLSKKSGKLVEVARLTVPLEKGQPVFESGGDLNLPGMGFEKI</sequence>
<dbReference type="Proteomes" id="UP001501094">
    <property type="component" value="Unassembled WGS sequence"/>
</dbReference>